<sequence>MWMPLLLGAFALLLGLLPWAFASIGHPGPGISPSTALKIFAAGISIGALLPAYLAMFVSRRAFHERQSGHGSSPRWALLVAFAVVLAIVLPVAVWLHRTPQAAFALVSAAGSFIVLHTLVLNVKYREDAG</sequence>
<comment type="caution">
    <text evidence="2">The sequence shown here is derived from an EMBL/GenBank/DDBJ whole genome shotgun (WGS) entry which is preliminary data.</text>
</comment>
<dbReference type="RefSeq" id="WP_386677485.1">
    <property type="nucleotide sequence ID" value="NZ_JBHLTG010000059.1"/>
</dbReference>
<dbReference type="Proteomes" id="UP001589896">
    <property type="component" value="Unassembled WGS sequence"/>
</dbReference>
<keyword evidence="1" id="KW-1133">Transmembrane helix</keyword>
<feature type="transmembrane region" description="Helical" evidence="1">
    <location>
        <begin position="38"/>
        <end position="56"/>
    </location>
</feature>
<evidence type="ECO:0000256" key="1">
    <source>
        <dbReference type="SAM" id="Phobius"/>
    </source>
</evidence>
<feature type="transmembrane region" description="Helical" evidence="1">
    <location>
        <begin position="76"/>
        <end position="96"/>
    </location>
</feature>
<keyword evidence="1" id="KW-0812">Transmembrane</keyword>
<evidence type="ECO:0000313" key="2">
    <source>
        <dbReference type="EMBL" id="MFC0682957.1"/>
    </source>
</evidence>
<protein>
    <submittedName>
        <fullName evidence="2">Uncharacterized protein</fullName>
    </submittedName>
</protein>
<feature type="transmembrane region" description="Helical" evidence="1">
    <location>
        <begin position="102"/>
        <end position="123"/>
    </location>
</feature>
<organism evidence="2 3">
    <name type="scientific">Lysobacter korlensis</name>
    <dbReference type="NCBI Taxonomy" id="553636"/>
    <lineage>
        <taxon>Bacteria</taxon>
        <taxon>Pseudomonadati</taxon>
        <taxon>Pseudomonadota</taxon>
        <taxon>Gammaproteobacteria</taxon>
        <taxon>Lysobacterales</taxon>
        <taxon>Lysobacteraceae</taxon>
        <taxon>Lysobacter</taxon>
    </lineage>
</organism>
<name>A0ABV6S147_9GAMM</name>
<gene>
    <name evidence="2" type="ORF">ACFFGH_34445</name>
</gene>
<accession>A0ABV6S147</accession>
<reference evidence="2 3" key="1">
    <citation type="submission" date="2024-09" db="EMBL/GenBank/DDBJ databases">
        <authorList>
            <person name="Sun Q."/>
            <person name="Mori K."/>
        </authorList>
    </citation>
    <scope>NUCLEOTIDE SEQUENCE [LARGE SCALE GENOMIC DNA]</scope>
    <source>
        <strain evidence="2 3">KCTC 23076</strain>
    </source>
</reference>
<evidence type="ECO:0000313" key="3">
    <source>
        <dbReference type="Proteomes" id="UP001589896"/>
    </source>
</evidence>
<proteinExistence type="predicted"/>
<keyword evidence="3" id="KW-1185">Reference proteome</keyword>
<keyword evidence="1" id="KW-0472">Membrane</keyword>
<dbReference type="EMBL" id="JBHLTG010000059">
    <property type="protein sequence ID" value="MFC0682957.1"/>
    <property type="molecule type" value="Genomic_DNA"/>
</dbReference>